<dbReference type="InterPro" id="IPR036594">
    <property type="entry name" value="Meth_synthase_dom"/>
</dbReference>
<dbReference type="eggNOG" id="COG5012">
    <property type="taxonomic scope" value="Bacteria"/>
</dbReference>
<dbReference type="Gene3D" id="3.40.50.280">
    <property type="entry name" value="Cobalamin-binding domain"/>
    <property type="match status" value="1"/>
</dbReference>
<dbReference type="Gene3D" id="1.10.1240.10">
    <property type="entry name" value="Methionine synthase domain"/>
    <property type="match status" value="1"/>
</dbReference>
<keyword evidence="3" id="KW-1185">Reference proteome</keyword>
<reference evidence="3" key="1">
    <citation type="submission" date="2015-07" db="EMBL/GenBank/DDBJ databases">
        <title>Near-Complete Genome Sequence of the Cellulolytic Bacterium Bacteroides (Pseudobacteroides) cellulosolvens ATCC 35603.</title>
        <authorList>
            <person name="Dassa B."/>
            <person name="Utturkar S.M."/>
            <person name="Klingeman D.M."/>
            <person name="Hurt R.A."/>
            <person name="Keller M."/>
            <person name="Xu J."/>
            <person name="Reddy Y.H.K."/>
            <person name="Borovok I."/>
            <person name="Grinberg I.R."/>
            <person name="Lamed R."/>
            <person name="Zhivin O."/>
            <person name="Bayer E.A."/>
            <person name="Brown S.D."/>
        </authorList>
    </citation>
    <scope>NUCLEOTIDE SEQUENCE [LARGE SCALE GENOMIC DNA]</scope>
    <source>
        <strain evidence="3">DSM 2933</strain>
    </source>
</reference>
<comment type="caution">
    <text evidence="2">The sequence shown here is derived from an EMBL/GenBank/DDBJ whole genome shotgun (WGS) entry which is preliminary data.</text>
</comment>
<dbReference type="EMBL" id="LGTC01000001">
    <property type="protein sequence ID" value="KNY27529.1"/>
    <property type="molecule type" value="Genomic_DNA"/>
</dbReference>
<feature type="domain" description="B12-binding" evidence="1">
    <location>
        <begin position="95"/>
        <end position="217"/>
    </location>
</feature>
<dbReference type="InterPro" id="IPR036724">
    <property type="entry name" value="Cobalamin-bd_sf"/>
</dbReference>
<dbReference type="InterPro" id="IPR006158">
    <property type="entry name" value="Cobalamin-bd"/>
</dbReference>
<proteinExistence type="predicted"/>
<dbReference type="GO" id="GO:0031419">
    <property type="term" value="F:cobalamin binding"/>
    <property type="evidence" value="ECO:0007669"/>
    <property type="project" value="InterPro"/>
</dbReference>
<name>A0A0L6JP17_9FIRM</name>
<dbReference type="OrthoDB" id="5756833at2"/>
<evidence type="ECO:0000313" key="2">
    <source>
        <dbReference type="EMBL" id="KNY27529.1"/>
    </source>
</evidence>
<sequence>MNKFYEEFLKHLENEERYACLDYAVSKLSTGELDVVTLYEEIVGPALNSIECNLEDKSLCIWREHVRSSIVRTVIENCYTYVIKEQAEKRIREAAGIAVVICPDGEYHEIGARIVADFFTICGFDTTFVGSSTPKEEFINILEYLKPDFIAVSVTNYYNLVSAHKTIKDIRTRYKGNLKILAGGNAFSKNPNAYKEMGADKYVRTFDEIRDYIGGGR</sequence>
<protein>
    <submittedName>
        <fullName evidence="2">Cobalamin B12-binding domain protein</fullName>
    </submittedName>
</protein>
<gene>
    <name evidence="2" type="ORF">Bccel_2800</name>
</gene>
<dbReference type="SUPFAM" id="SSF52242">
    <property type="entry name" value="Cobalamin (vitamin B12)-binding domain"/>
    <property type="match status" value="1"/>
</dbReference>
<dbReference type="CDD" id="cd02065">
    <property type="entry name" value="B12-binding_like"/>
    <property type="match status" value="1"/>
</dbReference>
<dbReference type="Pfam" id="PF02310">
    <property type="entry name" value="B12-binding"/>
    <property type="match status" value="1"/>
</dbReference>
<organism evidence="2 3">
    <name type="scientific">Pseudobacteroides cellulosolvens ATCC 35603 = DSM 2933</name>
    <dbReference type="NCBI Taxonomy" id="398512"/>
    <lineage>
        <taxon>Bacteria</taxon>
        <taxon>Bacillati</taxon>
        <taxon>Bacillota</taxon>
        <taxon>Clostridia</taxon>
        <taxon>Eubacteriales</taxon>
        <taxon>Oscillospiraceae</taxon>
        <taxon>Pseudobacteroides</taxon>
    </lineage>
</organism>
<dbReference type="PROSITE" id="PS51332">
    <property type="entry name" value="B12_BINDING"/>
    <property type="match status" value="1"/>
</dbReference>
<dbReference type="STRING" id="398512.Bccel_2800"/>
<evidence type="ECO:0000259" key="1">
    <source>
        <dbReference type="PROSITE" id="PS51332"/>
    </source>
</evidence>
<dbReference type="Proteomes" id="UP000036923">
    <property type="component" value="Unassembled WGS sequence"/>
</dbReference>
<dbReference type="GO" id="GO:0046872">
    <property type="term" value="F:metal ion binding"/>
    <property type="evidence" value="ECO:0007669"/>
    <property type="project" value="InterPro"/>
</dbReference>
<dbReference type="RefSeq" id="WP_036944582.1">
    <property type="nucleotide sequence ID" value="NZ_JQKC01000032.1"/>
</dbReference>
<accession>A0A0L6JP17</accession>
<evidence type="ECO:0000313" key="3">
    <source>
        <dbReference type="Proteomes" id="UP000036923"/>
    </source>
</evidence>
<dbReference type="AlphaFoldDB" id="A0A0L6JP17"/>